<dbReference type="InterPro" id="IPR005119">
    <property type="entry name" value="LysR_subst-bd"/>
</dbReference>
<evidence type="ECO:0000313" key="7">
    <source>
        <dbReference type="Proteomes" id="UP000565262"/>
    </source>
</evidence>
<keyword evidence="7" id="KW-1185">Reference proteome</keyword>
<dbReference type="Proteomes" id="UP000565262">
    <property type="component" value="Unassembled WGS sequence"/>
</dbReference>
<reference evidence="6 7" key="1">
    <citation type="submission" date="2020-08" db="EMBL/GenBank/DDBJ databases">
        <title>Oceanospirillum sp. nov. isolated from marine sediment.</title>
        <authorList>
            <person name="Ji X."/>
        </authorList>
    </citation>
    <scope>NUCLEOTIDE SEQUENCE [LARGE SCALE GENOMIC DNA]</scope>
    <source>
        <strain evidence="6 7">D5</strain>
    </source>
</reference>
<dbReference type="EMBL" id="JACJFM010000026">
    <property type="protein sequence ID" value="MBB1488263.1"/>
    <property type="molecule type" value="Genomic_DNA"/>
</dbReference>
<dbReference type="Gene3D" id="3.40.190.10">
    <property type="entry name" value="Periplasmic binding protein-like II"/>
    <property type="match status" value="2"/>
</dbReference>
<dbReference type="Pfam" id="PF00126">
    <property type="entry name" value="HTH_1"/>
    <property type="match status" value="1"/>
</dbReference>
<evidence type="ECO:0000256" key="1">
    <source>
        <dbReference type="ARBA" id="ARBA00009437"/>
    </source>
</evidence>
<dbReference type="SUPFAM" id="SSF46785">
    <property type="entry name" value="Winged helix' DNA-binding domain"/>
    <property type="match status" value="1"/>
</dbReference>
<sequence length="294" mass="32807">MDLSLLRTFLEVSKTRHFGQAAQNLHLTQSAVSFRIRQLEEMVGIDLFTRQRNNIRLTVAGERLLPHAENLLAGWQLALQDVGMSEAQDTQLTLGGISNLWGTFLQSILPRLANEFPGLSIRTEINSHQELTRSLLAGRLDIAVVLDPPNSAELENCIIGQIELVLVSHKAGIRLSEIDQAGYVFVDWGTAFNMKNAKLFRTPVMPILHTEQSQIALEFLITYGGVAFLPLALVEPYLVNQDLYLVSEAESVSREVYAVYGRQNSGDQDLISVINKLVEFELKPQANLQPSEAR</sequence>
<dbReference type="GO" id="GO:0003677">
    <property type="term" value="F:DNA binding"/>
    <property type="evidence" value="ECO:0007669"/>
    <property type="project" value="UniProtKB-KW"/>
</dbReference>
<dbReference type="Gene3D" id="1.10.10.10">
    <property type="entry name" value="Winged helix-like DNA-binding domain superfamily/Winged helix DNA-binding domain"/>
    <property type="match status" value="1"/>
</dbReference>
<dbReference type="InterPro" id="IPR036388">
    <property type="entry name" value="WH-like_DNA-bd_sf"/>
</dbReference>
<proteinExistence type="inferred from homology"/>
<dbReference type="InterPro" id="IPR000847">
    <property type="entry name" value="LysR_HTH_N"/>
</dbReference>
<accession>A0A839IS11</accession>
<protein>
    <submittedName>
        <fullName evidence="6">LysR family transcriptional regulator</fullName>
    </submittedName>
</protein>
<dbReference type="AlphaFoldDB" id="A0A839IS11"/>
<feature type="domain" description="HTH lysR-type" evidence="5">
    <location>
        <begin position="1"/>
        <end position="58"/>
    </location>
</feature>
<organism evidence="6 7">
    <name type="scientific">Oceanospirillum sediminis</name>
    <dbReference type="NCBI Taxonomy" id="2760088"/>
    <lineage>
        <taxon>Bacteria</taxon>
        <taxon>Pseudomonadati</taxon>
        <taxon>Pseudomonadota</taxon>
        <taxon>Gammaproteobacteria</taxon>
        <taxon>Oceanospirillales</taxon>
        <taxon>Oceanospirillaceae</taxon>
        <taxon>Oceanospirillum</taxon>
    </lineage>
</organism>
<evidence type="ECO:0000256" key="2">
    <source>
        <dbReference type="ARBA" id="ARBA00023015"/>
    </source>
</evidence>
<dbReference type="GO" id="GO:0003700">
    <property type="term" value="F:DNA-binding transcription factor activity"/>
    <property type="evidence" value="ECO:0007669"/>
    <property type="project" value="InterPro"/>
</dbReference>
<comment type="caution">
    <text evidence="6">The sequence shown here is derived from an EMBL/GenBank/DDBJ whole genome shotgun (WGS) entry which is preliminary data.</text>
</comment>
<evidence type="ECO:0000259" key="5">
    <source>
        <dbReference type="PROSITE" id="PS50931"/>
    </source>
</evidence>
<name>A0A839IS11_9GAMM</name>
<dbReference type="CDD" id="cd05466">
    <property type="entry name" value="PBP2_LTTR_substrate"/>
    <property type="match status" value="1"/>
</dbReference>
<dbReference type="PRINTS" id="PR00039">
    <property type="entry name" value="HTHLYSR"/>
</dbReference>
<keyword evidence="2" id="KW-0805">Transcription regulation</keyword>
<dbReference type="PANTHER" id="PTHR30579">
    <property type="entry name" value="TRANSCRIPTIONAL REGULATOR"/>
    <property type="match status" value="1"/>
</dbReference>
<comment type="similarity">
    <text evidence="1">Belongs to the LysR transcriptional regulatory family.</text>
</comment>
<gene>
    <name evidence="6" type="ORF">H4O21_16795</name>
</gene>
<dbReference type="SUPFAM" id="SSF53850">
    <property type="entry name" value="Periplasmic binding protein-like II"/>
    <property type="match status" value="1"/>
</dbReference>
<dbReference type="Pfam" id="PF03466">
    <property type="entry name" value="LysR_substrate"/>
    <property type="match status" value="1"/>
</dbReference>
<evidence type="ECO:0000256" key="4">
    <source>
        <dbReference type="ARBA" id="ARBA00023163"/>
    </source>
</evidence>
<dbReference type="FunFam" id="1.10.10.10:FF:000001">
    <property type="entry name" value="LysR family transcriptional regulator"/>
    <property type="match status" value="1"/>
</dbReference>
<dbReference type="PANTHER" id="PTHR30579:SF8">
    <property type="entry name" value="HTH-TYPE TRANSCRIPTIONAL REGULATOR HDFR"/>
    <property type="match status" value="1"/>
</dbReference>
<dbReference type="InterPro" id="IPR036390">
    <property type="entry name" value="WH_DNA-bd_sf"/>
</dbReference>
<evidence type="ECO:0000313" key="6">
    <source>
        <dbReference type="EMBL" id="MBB1488263.1"/>
    </source>
</evidence>
<evidence type="ECO:0000256" key="3">
    <source>
        <dbReference type="ARBA" id="ARBA00023125"/>
    </source>
</evidence>
<keyword evidence="3" id="KW-0238">DNA-binding</keyword>
<keyword evidence="4" id="KW-0804">Transcription</keyword>
<dbReference type="InterPro" id="IPR050176">
    <property type="entry name" value="LTTR"/>
</dbReference>
<dbReference type="PROSITE" id="PS50931">
    <property type="entry name" value="HTH_LYSR"/>
    <property type="match status" value="1"/>
</dbReference>
<dbReference type="RefSeq" id="WP_182810037.1">
    <property type="nucleotide sequence ID" value="NZ_JACJFM010000026.1"/>
</dbReference>